<name>A0ABM0JG86_APLCA</name>
<sequence>MPKVSKRCSSGQDKQNRDRPVHPYSRKALKISKQIVHDKKVESSKSATSVKLEHLAEKLRWFQDNLDDRHLYTKQDMIDLVTEYRNRFSDELDQIRLVQSVGNRQGQTRQHAARESSIKMTIEDETHQFEGSGIEVPDLINKKHLESFKKWDGEPKYIQNLKLRKISANDVKRLEVSAGVVSNEELEEINEAS</sequence>
<dbReference type="PANTHER" id="PTHR13349">
    <property type="entry name" value="TRANSLATION MACHINERY-ASSOCIATED PROTEIN 16"/>
    <property type="match status" value="1"/>
</dbReference>
<evidence type="ECO:0000256" key="2">
    <source>
        <dbReference type="SAM" id="MobiDB-lite"/>
    </source>
</evidence>
<proteinExistence type="inferred from homology"/>
<comment type="similarity">
    <text evidence="1">Belongs to the TMA16 family.</text>
</comment>
<organism evidence="3 4">
    <name type="scientific">Aplysia californica</name>
    <name type="common">California sea hare</name>
    <dbReference type="NCBI Taxonomy" id="6500"/>
    <lineage>
        <taxon>Eukaryota</taxon>
        <taxon>Metazoa</taxon>
        <taxon>Spiralia</taxon>
        <taxon>Lophotrochozoa</taxon>
        <taxon>Mollusca</taxon>
        <taxon>Gastropoda</taxon>
        <taxon>Heterobranchia</taxon>
        <taxon>Euthyneura</taxon>
        <taxon>Tectipleura</taxon>
        <taxon>Aplysiida</taxon>
        <taxon>Aplysioidea</taxon>
        <taxon>Aplysiidae</taxon>
        <taxon>Aplysia</taxon>
    </lineage>
</organism>
<protein>
    <submittedName>
        <fullName evidence="4">Translation machinery-associated protein 16</fullName>
    </submittedName>
</protein>
<dbReference type="InterPro" id="IPR021346">
    <property type="entry name" value="Tma16"/>
</dbReference>
<dbReference type="Proteomes" id="UP000694888">
    <property type="component" value="Unplaced"/>
</dbReference>
<dbReference type="Pfam" id="PF11176">
    <property type="entry name" value="Tma16"/>
    <property type="match status" value="1"/>
</dbReference>
<accession>A0ABM0JG86</accession>
<keyword evidence="3" id="KW-1185">Reference proteome</keyword>
<evidence type="ECO:0000313" key="3">
    <source>
        <dbReference type="Proteomes" id="UP000694888"/>
    </source>
</evidence>
<dbReference type="RefSeq" id="XP_005092986.1">
    <property type="nucleotide sequence ID" value="XM_005092929.3"/>
</dbReference>
<evidence type="ECO:0000256" key="1">
    <source>
        <dbReference type="ARBA" id="ARBA00034127"/>
    </source>
</evidence>
<dbReference type="PANTHER" id="PTHR13349:SF2">
    <property type="entry name" value="TRANSLATION MACHINERY-ASSOCIATED PROTEIN 16"/>
    <property type="match status" value="1"/>
</dbReference>
<dbReference type="Gene3D" id="1.20.1440.170">
    <property type="entry name" value="Translation machinery-associated protein 16-like"/>
    <property type="match status" value="1"/>
</dbReference>
<gene>
    <name evidence="4" type="primary">LOC101862709</name>
</gene>
<evidence type="ECO:0000313" key="4">
    <source>
        <dbReference type="RefSeq" id="XP_005092986.1"/>
    </source>
</evidence>
<feature type="region of interest" description="Disordered" evidence="2">
    <location>
        <begin position="1"/>
        <end position="29"/>
    </location>
</feature>
<dbReference type="InterPro" id="IPR038356">
    <property type="entry name" value="Tma16_sf"/>
</dbReference>
<reference evidence="4" key="1">
    <citation type="submission" date="2025-08" db="UniProtKB">
        <authorList>
            <consortium name="RefSeq"/>
        </authorList>
    </citation>
    <scope>IDENTIFICATION</scope>
</reference>
<dbReference type="GeneID" id="101862709"/>